<protein>
    <recommendedName>
        <fullName evidence="4">Ketoreductase domain-containing protein</fullName>
    </recommendedName>
</protein>
<dbReference type="PRINTS" id="PR00080">
    <property type="entry name" value="SDRFAMILY"/>
</dbReference>
<feature type="domain" description="Ketoreductase" evidence="4">
    <location>
        <begin position="6"/>
        <end position="188"/>
    </location>
</feature>
<evidence type="ECO:0000313" key="5">
    <source>
        <dbReference type="EMBL" id="RKR03241.1"/>
    </source>
</evidence>
<evidence type="ECO:0000313" key="6">
    <source>
        <dbReference type="Proteomes" id="UP000273675"/>
    </source>
</evidence>
<reference evidence="5 6" key="1">
    <citation type="submission" date="2018-10" db="EMBL/GenBank/DDBJ databases">
        <title>Genomic Encyclopedia of Type Strains, Phase IV (KMG-IV): sequencing the most valuable type-strain genomes for metagenomic binning, comparative biology and taxonomic classification.</title>
        <authorList>
            <person name="Goeker M."/>
        </authorList>
    </citation>
    <scope>NUCLEOTIDE SEQUENCE [LARGE SCALE GENOMIC DNA]</scope>
    <source>
        <strain evidence="5 6">DSM 4734</strain>
    </source>
</reference>
<dbReference type="GO" id="GO:0016491">
    <property type="term" value="F:oxidoreductase activity"/>
    <property type="evidence" value="ECO:0007669"/>
    <property type="project" value="UniProtKB-KW"/>
</dbReference>
<dbReference type="SUPFAM" id="SSF51735">
    <property type="entry name" value="NAD(P)-binding Rossmann-fold domains"/>
    <property type="match status" value="1"/>
</dbReference>
<dbReference type="AlphaFoldDB" id="A0A495DKV6"/>
<dbReference type="EMBL" id="RBIM01000002">
    <property type="protein sequence ID" value="RKR03241.1"/>
    <property type="molecule type" value="Genomic_DNA"/>
</dbReference>
<evidence type="ECO:0000256" key="2">
    <source>
        <dbReference type="ARBA" id="ARBA00023002"/>
    </source>
</evidence>
<dbReference type="PIRSF" id="PIRSF000126">
    <property type="entry name" value="11-beta-HSD1"/>
    <property type="match status" value="1"/>
</dbReference>
<proteinExistence type="inferred from homology"/>
<dbReference type="PANTHER" id="PTHR42901">
    <property type="entry name" value="ALCOHOL DEHYDROGENASE"/>
    <property type="match status" value="1"/>
</dbReference>
<dbReference type="Pfam" id="PF00106">
    <property type="entry name" value="adh_short"/>
    <property type="match status" value="1"/>
</dbReference>
<dbReference type="InterPro" id="IPR036291">
    <property type="entry name" value="NAD(P)-bd_dom_sf"/>
</dbReference>
<dbReference type="OrthoDB" id="9808814at2"/>
<dbReference type="Gene3D" id="3.40.50.720">
    <property type="entry name" value="NAD(P)-binding Rossmann-like Domain"/>
    <property type="match status" value="1"/>
</dbReference>
<organism evidence="5 6">
    <name type="scientific">Maricaulis maris</name>
    <dbReference type="NCBI Taxonomy" id="74318"/>
    <lineage>
        <taxon>Bacteria</taxon>
        <taxon>Pseudomonadati</taxon>
        <taxon>Pseudomonadota</taxon>
        <taxon>Alphaproteobacteria</taxon>
        <taxon>Maricaulales</taxon>
        <taxon>Maricaulaceae</taxon>
        <taxon>Maricaulis</taxon>
    </lineage>
</organism>
<sequence>MTKSKPTALITGASSGIGLELARIHAARGGDLVITARRTDRLDALKAELEAAHKVTVTVIAGDLTDPLAPAAIYDAVKAAGIEIDYLINNAGFGGLGRYDQMDWSRHESMIAVNITALAKLTHLFLPDFIARGSGRILNVSSIASLVPGPGQAVYYASKAFVTYFSNAIDQEARQYGVTSTALLPGSTATEFRDVAGLQGNPLFDRTFTAHDVARTGYRGMLKGKLTLLAGLSLGQRIQMALLPFAPMRNKLRLIHGMQLPKEAAKA</sequence>
<accession>A0A495DKV6</accession>
<dbReference type="InterPro" id="IPR057326">
    <property type="entry name" value="KR_dom"/>
</dbReference>
<comment type="caution">
    <text evidence="5">The sequence shown here is derived from an EMBL/GenBank/DDBJ whole genome shotgun (WGS) entry which is preliminary data.</text>
</comment>
<dbReference type="RefSeq" id="WP_121210383.1">
    <property type="nucleotide sequence ID" value="NZ_RBIM01000002.1"/>
</dbReference>
<evidence type="ECO:0000259" key="4">
    <source>
        <dbReference type="SMART" id="SM00822"/>
    </source>
</evidence>
<dbReference type="Proteomes" id="UP000273675">
    <property type="component" value="Unassembled WGS sequence"/>
</dbReference>
<name>A0A495DKV6_9PROT</name>
<comment type="similarity">
    <text evidence="1 3">Belongs to the short-chain dehydrogenases/reductases (SDR) family.</text>
</comment>
<evidence type="ECO:0000256" key="1">
    <source>
        <dbReference type="ARBA" id="ARBA00006484"/>
    </source>
</evidence>
<gene>
    <name evidence="5" type="ORF">C7435_1196</name>
</gene>
<dbReference type="PRINTS" id="PR00081">
    <property type="entry name" value="GDHRDH"/>
</dbReference>
<evidence type="ECO:0000256" key="3">
    <source>
        <dbReference type="RuleBase" id="RU000363"/>
    </source>
</evidence>
<keyword evidence="2" id="KW-0560">Oxidoreductase</keyword>
<dbReference type="InterPro" id="IPR002347">
    <property type="entry name" value="SDR_fam"/>
</dbReference>
<dbReference type="SMART" id="SM00822">
    <property type="entry name" value="PKS_KR"/>
    <property type="match status" value="1"/>
</dbReference>
<dbReference type="PANTHER" id="PTHR42901:SF1">
    <property type="entry name" value="ALCOHOL DEHYDROGENASE"/>
    <property type="match status" value="1"/>
</dbReference>